<sequence length="75" mass="8621">TTTETLKSVTIEFKAVEEYILRMLKLHQSINISLGKYQKENYSQLSLSGVYLNYLLQTITAIVEVNGEDIWVPIK</sequence>
<organism evidence="1 2">
    <name type="scientific">Gigaspora margarita</name>
    <dbReference type="NCBI Taxonomy" id="4874"/>
    <lineage>
        <taxon>Eukaryota</taxon>
        <taxon>Fungi</taxon>
        <taxon>Fungi incertae sedis</taxon>
        <taxon>Mucoromycota</taxon>
        <taxon>Glomeromycotina</taxon>
        <taxon>Glomeromycetes</taxon>
        <taxon>Diversisporales</taxon>
        <taxon>Gigasporaceae</taxon>
        <taxon>Gigaspora</taxon>
    </lineage>
</organism>
<protein>
    <submittedName>
        <fullName evidence="1">29536_t:CDS:1</fullName>
    </submittedName>
</protein>
<accession>A0ABN7W7V7</accession>
<name>A0ABN7W7V7_GIGMA</name>
<gene>
    <name evidence="1" type="ORF">GMARGA_LOCUS27511</name>
</gene>
<proteinExistence type="predicted"/>
<keyword evidence="2" id="KW-1185">Reference proteome</keyword>
<evidence type="ECO:0000313" key="1">
    <source>
        <dbReference type="EMBL" id="CAG8820212.1"/>
    </source>
</evidence>
<feature type="non-terminal residue" evidence="1">
    <location>
        <position position="1"/>
    </location>
</feature>
<dbReference type="EMBL" id="CAJVQB010033746">
    <property type="protein sequence ID" value="CAG8820212.1"/>
    <property type="molecule type" value="Genomic_DNA"/>
</dbReference>
<evidence type="ECO:0000313" key="2">
    <source>
        <dbReference type="Proteomes" id="UP000789901"/>
    </source>
</evidence>
<comment type="caution">
    <text evidence="1">The sequence shown here is derived from an EMBL/GenBank/DDBJ whole genome shotgun (WGS) entry which is preliminary data.</text>
</comment>
<dbReference type="Proteomes" id="UP000789901">
    <property type="component" value="Unassembled WGS sequence"/>
</dbReference>
<reference evidence="1 2" key="1">
    <citation type="submission" date="2021-06" db="EMBL/GenBank/DDBJ databases">
        <authorList>
            <person name="Kallberg Y."/>
            <person name="Tangrot J."/>
            <person name="Rosling A."/>
        </authorList>
    </citation>
    <scope>NUCLEOTIDE SEQUENCE [LARGE SCALE GENOMIC DNA]</scope>
    <source>
        <strain evidence="1 2">120-4 pot B 10/14</strain>
    </source>
</reference>